<protein>
    <submittedName>
        <fullName evidence="1">Uncharacterized protein</fullName>
    </submittedName>
</protein>
<organism evidence="1">
    <name type="scientific">Bacillus thuringiensis subsp. israelensis</name>
    <dbReference type="NCBI Taxonomy" id="1430"/>
    <lineage>
        <taxon>Bacteria</taxon>
        <taxon>Bacillati</taxon>
        <taxon>Bacillota</taxon>
        <taxon>Bacilli</taxon>
        <taxon>Bacillales</taxon>
        <taxon>Bacillaceae</taxon>
        <taxon>Bacillus</taxon>
        <taxon>Bacillus cereus group</taxon>
    </lineage>
</organism>
<reference evidence="1" key="1">
    <citation type="journal article" date="2017" name="Res. Microbiol.">
        <title>Comparative genomics of extrachromosomal elements in Bacillus thuringiensis subsp. israelensis.</title>
        <authorList>
            <person name="Bolotin A."/>
            <person name="Gillis A."/>
            <person name="Sanchis V."/>
            <person name="Nielsen-LeRoux C."/>
            <person name="Mahillon J."/>
            <person name="Lereclus D."/>
            <person name="Sorokin A."/>
        </authorList>
    </citation>
    <scope>NUCLEOTIDE SEQUENCE</scope>
    <source>
        <strain evidence="1">AM65-52</strain>
        <plasmid evidence="1">pAM65-52-3-235K</plasmid>
    </source>
</reference>
<gene>
    <name evidence="1" type="ORF">ATN07_33040</name>
</gene>
<evidence type="ECO:0000313" key="1">
    <source>
        <dbReference type="EMBL" id="AND28539.1"/>
    </source>
</evidence>
<sequence length="166" mass="19212">MAMHKKLSVGSILFTYHEPRYDYSNHRYGRDKYVVEFKALYIHNRRERTTGANVPKSLIPTLEKLGVKYETNHYDQDSVCAVGCRNYIYSRCTSAMPYPSVEQIKFAQEKLENELSAATACNEGVSLMEIEFVQDFKEKKMSNKDAVFSLLKPLHDYVANETYISN</sequence>
<dbReference type="PATRIC" id="fig|1430.6.peg.2100"/>
<proteinExistence type="predicted"/>
<name>A0A160LJZ6_BACTI</name>
<keyword evidence="1" id="KW-0614">Plasmid</keyword>
<dbReference type="RefSeq" id="WP_001240705.1">
    <property type="nucleotide sequence ID" value="NZ_CP013278.1"/>
</dbReference>
<geneLocation type="plasmid" evidence="1">
    <name>pAM65-52-3-235K</name>
</geneLocation>
<dbReference type="AlphaFoldDB" id="A0A160LJZ6"/>
<accession>A0A160LJZ6</accession>
<dbReference type="EMBL" id="CP013278">
    <property type="protein sequence ID" value="AND28539.1"/>
    <property type="molecule type" value="Genomic_DNA"/>
</dbReference>